<evidence type="ECO:0000313" key="2">
    <source>
        <dbReference type="Proteomes" id="UP001159427"/>
    </source>
</evidence>
<proteinExistence type="predicted"/>
<sequence length="222" mass="25579">MNNKGVIHYYNGTDALYTLFNNGILEIRNVTFADNYTEYRSEVRSAWDLHPEHILLSFYENEASKKRRTNSAPILWPVVPGPNRISSHPFQMALYLQEEYSHLTWHKCIAHCHSRHDHIWQRIAKMNNKGVIRYYNGTDALYTLFNNGILEIKNVTVADNYTEYRSEVGSTRNLDPEHILLSFYENEAETCLQTRINASSPKIHSNSIDASGNAKPCNSLLG</sequence>
<keyword evidence="2" id="KW-1185">Reference proteome</keyword>
<name>A0ABN8PY88_9CNID</name>
<reference evidence="1 2" key="1">
    <citation type="submission" date="2022-05" db="EMBL/GenBank/DDBJ databases">
        <authorList>
            <consortium name="Genoscope - CEA"/>
            <person name="William W."/>
        </authorList>
    </citation>
    <scope>NUCLEOTIDE SEQUENCE [LARGE SCALE GENOMIC DNA]</scope>
</reference>
<dbReference type="Proteomes" id="UP001159427">
    <property type="component" value="Unassembled WGS sequence"/>
</dbReference>
<comment type="caution">
    <text evidence="1">The sequence shown here is derived from an EMBL/GenBank/DDBJ whole genome shotgun (WGS) entry which is preliminary data.</text>
</comment>
<evidence type="ECO:0000313" key="1">
    <source>
        <dbReference type="EMBL" id="CAH3152777.1"/>
    </source>
</evidence>
<protein>
    <submittedName>
        <fullName evidence="1">Uncharacterized protein</fullName>
    </submittedName>
</protein>
<gene>
    <name evidence="1" type="ORF">PEVE_00000862</name>
</gene>
<dbReference type="EMBL" id="CALNXI010001041">
    <property type="protein sequence ID" value="CAH3152777.1"/>
    <property type="molecule type" value="Genomic_DNA"/>
</dbReference>
<accession>A0ABN8PY88</accession>
<feature type="non-terminal residue" evidence="1">
    <location>
        <position position="222"/>
    </location>
</feature>
<organism evidence="1 2">
    <name type="scientific">Porites evermanni</name>
    <dbReference type="NCBI Taxonomy" id="104178"/>
    <lineage>
        <taxon>Eukaryota</taxon>
        <taxon>Metazoa</taxon>
        <taxon>Cnidaria</taxon>
        <taxon>Anthozoa</taxon>
        <taxon>Hexacorallia</taxon>
        <taxon>Scleractinia</taxon>
        <taxon>Fungiina</taxon>
        <taxon>Poritidae</taxon>
        <taxon>Porites</taxon>
    </lineage>
</organism>